<feature type="region of interest" description="Disordered" evidence="1">
    <location>
        <begin position="380"/>
        <end position="426"/>
    </location>
</feature>
<dbReference type="OrthoDB" id="1937642at2759"/>
<keyword evidence="2" id="KW-1133">Transmembrane helix</keyword>
<evidence type="ECO:0000256" key="1">
    <source>
        <dbReference type="SAM" id="MobiDB-lite"/>
    </source>
</evidence>
<feature type="transmembrane region" description="Helical" evidence="2">
    <location>
        <begin position="313"/>
        <end position="331"/>
    </location>
</feature>
<protein>
    <submittedName>
        <fullName evidence="3">Uncharacterized protein</fullName>
    </submittedName>
</protein>
<evidence type="ECO:0000313" key="3">
    <source>
        <dbReference type="EMBL" id="KAF7557284.1"/>
    </source>
</evidence>
<dbReference type="Proteomes" id="UP000722485">
    <property type="component" value="Unassembled WGS sequence"/>
</dbReference>
<gene>
    <name evidence="3" type="ORF">G7Z17_g771</name>
</gene>
<accession>A0A9P5LM06</accession>
<evidence type="ECO:0000256" key="2">
    <source>
        <dbReference type="SAM" id="Phobius"/>
    </source>
</evidence>
<keyword evidence="2" id="KW-0472">Membrane</keyword>
<sequence length="426" mass="46442">MYPFLPLRSRGFYPGLPSDQFSDQWENPRDVFSVLLILGGDIVSRALAQLAGGRVTPVAFSFGWVAYAVTAVVSAVGENKLMPLPDCACKVINGRSGYARDNSSWVVGRIMRDFDTWMDDGHPHGSIRHCLDDMINERWKQDRDEAGNGAAASQVPKPTMVGLCISVYRARDVNPGSPGFDLAYCTGFGTALVQLGIAAIPCVIHGDWGIVLVTAVGITLSFMTGALPQWATEKWACRRHTKKTIILTRGNGSQHAIVIIGDGKGIDLEDLAAGQTNVDVSASSTTRIAITILAAFWILLLITAAGIQHHTWYLLTVGGIGILQNIFVAGWPRFPKDLGVPLEFEKVIGKPKVMDALFEVEEEYPHVGRSMLDTFFPGKLRPGESRRWDDLEKKADAADEERKRSRAAAQTGPSSPEISHTQPLTS</sequence>
<organism evidence="3 4">
    <name type="scientific">Cylindrodendrum hubeiense</name>
    <dbReference type="NCBI Taxonomy" id="595255"/>
    <lineage>
        <taxon>Eukaryota</taxon>
        <taxon>Fungi</taxon>
        <taxon>Dikarya</taxon>
        <taxon>Ascomycota</taxon>
        <taxon>Pezizomycotina</taxon>
        <taxon>Sordariomycetes</taxon>
        <taxon>Hypocreomycetidae</taxon>
        <taxon>Hypocreales</taxon>
        <taxon>Nectriaceae</taxon>
        <taxon>Cylindrodendrum</taxon>
    </lineage>
</organism>
<feature type="transmembrane region" description="Helical" evidence="2">
    <location>
        <begin position="288"/>
        <end position="307"/>
    </location>
</feature>
<feature type="compositionally biased region" description="Polar residues" evidence="1">
    <location>
        <begin position="411"/>
        <end position="426"/>
    </location>
</feature>
<keyword evidence="4" id="KW-1185">Reference proteome</keyword>
<keyword evidence="2" id="KW-0812">Transmembrane</keyword>
<dbReference type="AlphaFoldDB" id="A0A9P5LM06"/>
<reference evidence="3" key="1">
    <citation type="submission" date="2020-03" db="EMBL/GenBank/DDBJ databases">
        <title>Draft Genome Sequence of Cylindrodendrum hubeiense.</title>
        <authorList>
            <person name="Buettner E."/>
            <person name="Kellner H."/>
        </authorList>
    </citation>
    <scope>NUCLEOTIDE SEQUENCE</scope>
    <source>
        <strain evidence="3">IHI 201604</strain>
    </source>
</reference>
<evidence type="ECO:0000313" key="4">
    <source>
        <dbReference type="Proteomes" id="UP000722485"/>
    </source>
</evidence>
<comment type="caution">
    <text evidence="3">The sequence shown here is derived from an EMBL/GenBank/DDBJ whole genome shotgun (WGS) entry which is preliminary data.</text>
</comment>
<proteinExistence type="predicted"/>
<feature type="compositionally biased region" description="Basic and acidic residues" evidence="1">
    <location>
        <begin position="381"/>
        <end position="403"/>
    </location>
</feature>
<name>A0A9P5LM06_9HYPO</name>
<dbReference type="EMBL" id="JAANBB010000006">
    <property type="protein sequence ID" value="KAF7557284.1"/>
    <property type="molecule type" value="Genomic_DNA"/>
</dbReference>